<comment type="similarity">
    <text evidence="3">Belongs to the COX11/CtaG family.</text>
</comment>
<name>A0ABX5DGH2_9VIBR</name>
<dbReference type="PIRSF" id="PIRSF005413">
    <property type="entry name" value="COX11"/>
    <property type="match status" value="1"/>
</dbReference>
<dbReference type="PANTHER" id="PTHR21320:SF3">
    <property type="entry name" value="CYTOCHROME C OXIDASE ASSEMBLY PROTEIN COX11, MITOCHONDRIAL-RELATED"/>
    <property type="match status" value="1"/>
</dbReference>
<evidence type="ECO:0000313" key="12">
    <source>
        <dbReference type="Proteomes" id="UP000238163"/>
    </source>
</evidence>
<evidence type="ECO:0000256" key="2">
    <source>
        <dbReference type="ARBA" id="ARBA00004382"/>
    </source>
</evidence>
<comment type="subcellular location">
    <subcellularLocation>
        <location evidence="2">Cell inner membrane</location>
        <topology evidence="2">Single-pass type II membrane protein</topology>
        <orientation evidence="2">Periplasmic side</orientation>
    </subcellularLocation>
</comment>
<dbReference type="Proteomes" id="UP000238163">
    <property type="component" value="Unassembled WGS sequence"/>
</dbReference>
<proteinExistence type="inferred from homology"/>
<evidence type="ECO:0000313" key="11">
    <source>
        <dbReference type="EMBL" id="PRQ68749.1"/>
    </source>
</evidence>
<dbReference type="EMBL" id="NWTN01000002">
    <property type="protein sequence ID" value="PRQ68749.1"/>
    <property type="molecule type" value="Genomic_DNA"/>
</dbReference>
<sequence>MSEQNRKSNKKLVTWLSVAVIGMFGFGFALVPLYDIMCEALGINGKTNTVSAVQPVGMRADISRTIRVEFMAHINPDMPWTFKPETIYLDVHPGEVIQTAYLAKNNASQSIVGQAVPSVSPGTGAAYFNKIECFCFNHQPLDANGEAEMPLIFYIEPDIPESIHTLTLSYTLYNITSNASVQDAVERSKGSKSALNRELSYE</sequence>
<gene>
    <name evidence="11" type="ORF">COR51_04910</name>
</gene>
<evidence type="ECO:0000256" key="3">
    <source>
        <dbReference type="ARBA" id="ARBA00009620"/>
    </source>
</evidence>
<protein>
    <recommendedName>
        <fullName evidence="4">Cytochrome c oxidase assembly protein CtaG</fullName>
    </recommendedName>
</protein>
<keyword evidence="9 10" id="KW-0472">Membrane</keyword>
<evidence type="ECO:0000256" key="1">
    <source>
        <dbReference type="ARBA" id="ARBA00004007"/>
    </source>
</evidence>
<dbReference type="NCBIfam" id="NF003465">
    <property type="entry name" value="PRK05089.1"/>
    <property type="match status" value="1"/>
</dbReference>
<evidence type="ECO:0000256" key="7">
    <source>
        <dbReference type="ARBA" id="ARBA00022989"/>
    </source>
</evidence>
<keyword evidence="12" id="KW-1185">Reference proteome</keyword>
<evidence type="ECO:0000256" key="4">
    <source>
        <dbReference type="ARBA" id="ARBA00015384"/>
    </source>
</evidence>
<reference evidence="11 12" key="1">
    <citation type="submission" date="2018-03" db="EMBL/GenBank/DDBJ databases">
        <title>Genetic Diversity and Phenotypic Plasticity of AHL Mediated Quorum Sensing in Environmental Strains of Vibrio mediterranei.</title>
        <authorList>
            <person name="Lantoine F."/>
            <person name="Vouve F."/>
        </authorList>
    </citation>
    <scope>NUCLEOTIDE SEQUENCE [LARGE SCALE GENOMIC DNA]</scope>
    <source>
        <strain evidence="11 12">17LN0615E</strain>
    </source>
</reference>
<accession>A0ABX5DGH2</accession>
<comment type="function">
    <text evidence="1">Exerts its effect at some terminal stage of cytochrome c oxidase synthesis, probably by being involved in the insertion of the copper B into subunit I.</text>
</comment>
<evidence type="ECO:0000256" key="8">
    <source>
        <dbReference type="ARBA" id="ARBA00023008"/>
    </source>
</evidence>
<evidence type="ECO:0000256" key="5">
    <source>
        <dbReference type="ARBA" id="ARBA00022692"/>
    </source>
</evidence>
<dbReference type="PANTHER" id="PTHR21320">
    <property type="entry name" value="CYTOCHROME C OXIDASE ASSEMBLY PROTEIN COX11-RELATED"/>
    <property type="match status" value="1"/>
</dbReference>
<keyword evidence="8" id="KW-0186">Copper</keyword>
<keyword evidence="5 10" id="KW-0812">Transmembrane</keyword>
<evidence type="ECO:0000256" key="10">
    <source>
        <dbReference type="SAM" id="Phobius"/>
    </source>
</evidence>
<evidence type="ECO:0000256" key="6">
    <source>
        <dbReference type="ARBA" id="ARBA00022968"/>
    </source>
</evidence>
<keyword evidence="6" id="KW-0735">Signal-anchor</keyword>
<dbReference type="SUPFAM" id="SSF110111">
    <property type="entry name" value="Ctag/Cox11"/>
    <property type="match status" value="1"/>
</dbReference>
<dbReference type="InterPro" id="IPR023471">
    <property type="entry name" value="CtaG/Cox11_dom_sf"/>
</dbReference>
<comment type="caution">
    <text evidence="11">The sequence shown here is derived from an EMBL/GenBank/DDBJ whole genome shotgun (WGS) entry which is preliminary data.</text>
</comment>
<dbReference type="Pfam" id="PF04442">
    <property type="entry name" value="CtaG_Cox11"/>
    <property type="match status" value="1"/>
</dbReference>
<dbReference type="InterPro" id="IPR007533">
    <property type="entry name" value="Cyt_c_oxidase_assmbl_CtaG"/>
</dbReference>
<evidence type="ECO:0000256" key="9">
    <source>
        <dbReference type="ARBA" id="ARBA00023136"/>
    </source>
</evidence>
<keyword evidence="7 10" id="KW-1133">Transmembrane helix</keyword>
<feature type="transmembrane region" description="Helical" evidence="10">
    <location>
        <begin position="12"/>
        <end position="34"/>
    </location>
</feature>
<dbReference type="RefSeq" id="WP_062455705.1">
    <property type="nucleotide sequence ID" value="NZ_FLLQ01000001.1"/>
</dbReference>
<organism evidence="11 12">
    <name type="scientific">Vibrio mediterranei</name>
    <dbReference type="NCBI Taxonomy" id="689"/>
    <lineage>
        <taxon>Bacteria</taxon>
        <taxon>Pseudomonadati</taxon>
        <taxon>Pseudomonadota</taxon>
        <taxon>Gammaproteobacteria</taxon>
        <taxon>Vibrionales</taxon>
        <taxon>Vibrionaceae</taxon>
        <taxon>Vibrio</taxon>
    </lineage>
</organism>
<dbReference type="Gene3D" id="2.60.370.10">
    <property type="entry name" value="Ctag/Cox11"/>
    <property type="match status" value="1"/>
</dbReference>